<dbReference type="InterPro" id="IPR029071">
    <property type="entry name" value="Ubiquitin-like_domsf"/>
</dbReference>
<name>A0ABN7XAL1_GIGMA</name>
<feature type="non-terminal residue" evidence="3">
    <location>
        <position position="235"/>
    </location>
</feature>
<dbReference type="Gene3D" id="3.10.20.90">
    <property type="entry name" value="Phosphatidylinositol 3-kinase Catalytic Subunit, Chain A, domain 1"/>
    <property type="match status" value="1"/>
</dbReference>
<gene>
    <name evidence="3" type="ORF">GMARGA_LOCUS41033</name>
</gene>
<evidence type="ECO:0000259" key="2">
    <source>
        <dbReference type="PROSITE" id="PS50089"/>
    </source>
</evidence>
<feature type="domain" description="RING-type" evidence="2">
    <location>
        <begin position="3"/>
        <end position="50"/>
    </location>
</feature>
<accession>A0ABN7XAL1</accession>
<dbReference type="CDD" id="cd17039">
    <property type="entry name" value="Ubl_ubiquitin_like"/>
    <property type="match status" value="1"/>
</dbReference>
<dbReference type="PROSITE" id="PS50089">
    <property type="entry name" value="ZF_RING_2"/>
    <property type="match status" value="1"/>
</dbReference>
<dbReference type="SUPFAM" id="SSF57850">
    <property type="entry name" value="RING/U-box"/>
    <property type="match status" value="1"/>
</dbReference>
<keyword evidence="4" id="KW-1185">Reference proteome</keyword>
<evidence type="ECO:0000256" key="1">
    <source>
        <dbReference type="PROSITE-ProRule" id="PRU00175"/>
    </source>
</evidence>
<keyword evidence="1" id="KW-0863">Zinc-finger</keyword>
<keyword evidence="1" id="KW-0862">Zinc</keyword>
<dbReference type="SUPFAM" id="SSF54236">
    <property type="entry name" value="Ubiquitin-like"/>
    <property type="match status" value="1"/>
</dbReference>
<dbReference type="Proteomes" id="UP000789901">
    <property type="component" value="Unassembled WGS sequence"/>
</dbReference>
<keyword evidence="1" id="KW-0479">Metal-binding</keyword>
<dbReference type="InterPro" id="IPR001841">
    <property type="entry name" value="Znf_RING"/>
</dbReference>
<evidence type="ECO:0000313" key="4">
    <source>
        <dbReference type="Proteomes" id="UP000789901"/>
    </source>
</evidence>
<proteinExistence type="predicted"/>
<sequence>MKCKKCQIDKLSEEFPFGTISLKCEHVSSWCLKCLVIYLKENQRQCPICKVELTNQEFNDYCLLWDNSNFKINLESFSPTHTKLSGPTTNSGIFYVVRLNGEKFELKLSEISTVKELRHKLMHYTKINVNKLMLVYKNMELKPYSTYCLTLFYNERTSFKNLVFDLYWGYPKSGRDYLDGTCLIYKGNTLWKAYDYKAKVHLDVSYISHSGDLMNDSDATGHHKVLAKLDNLPND</sequence>
<reference evidence="3 4" key="1">
    <citation type="submission" date="2021-06" db="EMBL/GenBank/DDBJ databases">
        <authorList>
            <person name="Kallberg Y."/>
            <person name="Tangrot J."/>
            <person name="Rosling A."/>
        </authorList>
    </citation>
    <scope>NUCLEOTIDE SEQUENCE [LARGE SCALE GENOMIC DNA]</scope>
    <source>
        <strain evidence="3 4">120-4 pot B 10/14</strain>
    </source>
</reference>
<organism evidence="3 4">
    <name type="scientific">Gigaspora margarita</name>
    <dbReference type="NCBI Taxonomy" id="4874"/>
    <lineage>
        <taxon>Eukaryota</taxon>
        <taxon>Fungi</taxon>
        <taxon>Fungi incertae sedis</taxon>
        <taxon>Mucoromycota</taxon>
        <taxon>Glomeromycotina</taxon>
        <taxon>Glomeromycetes</taxon>
        <taxon>Diversisporales</taxon>
        <taxon>Gigasporaceae</taxon>
        <taxon>Gigaspora</taxon>
    </lineage>
</organism>
<protein>
    <submittedName>
        <fullName evidence="3">18092_t:CDS:1</fullName>
    </submittedName>
</protein>
<dbReference type="EMBL" id="CAJVQB010109350">
    <property type="protein sequence ID" value="CAG8852036.1"/>
    <property type="molecule type" value="Genomic_DNA"/>
</dbReference>
<comment type="caution">
    <text evidence="3">The sequence shown here is derived from an EMBL/GenBank/DDBJ whole genome shotgun (WGS) entry which is preliminary data.</text>
</comment>
<evidence type="ECO:0000313" key="3">
    <source>
        <dbReference type="EMBL" id="CAG8852036.1"/>
    </source>
</evidence>